<name>A0A0F8VT65_9ZZZZ</name>
<gene>
    <name evidence="1" type="ORF">LCGC14_3154590</name>
</gene>
<dbReference type="AlphaFoldDB" id="A0A0F8VT65"/>
<sequence>FGDGGAHEVAVALFAGSCGEESFPGGPGRLFGIVAHQGVLGEAVGGVVDGDDGVGDDPVGVGPRVVVADTGEGGSFDEFESGLQVVGLFDPRCLVGLADAVGELFDVAS</sequence>
<dbReference type="EMBL" id="LAZR01069551">
    <property type="protein sequence ID" value="KKK47497.1"/>
    <property type="molecule type" value="Genomic_DNA"/>
</dbReference>
<evidence type="ECO:0000313" key="1">
    <source>
        <dbReference type="EMBL" id="KKK47497.1"/>
    </source>
</evidence>
<organism evidence="1">
    <name type="scientific">marine sediment metagenome</name>
    <dbReference type="NCBI Taxonomy" id="412755"/>
    <lineage>
        <taxon>unclassified sequences</taxon>
        <taxon>metagenomes</taxon>
        <taxon>ecological metagenomes</taxon>
    </lineage>
</organism>
<proteinExistence type="predicted"/>
<feature type="non-terminal residue" evidence="1">
    <location>
        <position position="1"/>
    </location>
</feature>
<protein>
    <submittedName>
        <fullName evidence="1">Uncharacterized protein</fullName>
    </submittedName>
</protein>
<comment type="caution">
    <text evidence="1">The sequence shown here is derived from an EMBL/GenBank/DDBJ whole genome shotgun (WGS) entry which is preliminary data.</text>
</comment>
<reference evidence="1" key="1">
    <citation type="journal article" date="2015" name="Nature">
        <title>Complex archaea that bridge the gap between prokaryotes and eukaryotes.</title>
        <authorList>
            <person name="Spang A."/>
            <person name="Saw J.H."/>
            <person name="Jorgensen S.L."/>
            <person name="Zaremba-Niedzwiedzka K."/>
            <person name="Martijn J."/>
            <person name="Lind A.E."/>
            <person name="van Eijk R."/>
            <person name="Schleper C."/>
            <person name="Guy L."/>
            <person name="Ettema T.J."/>
        </authorList>
    </citation>
    <scope>NUCLEOTIDE SEQUENCE</scope>
</reference>
<accession>A0A0F8VT65</accession>